<keyword evidence="1 4" id="KW-0479">Metal-binding</keyword>
<dbReference type="GO" id="GO:0046872">
    <property type="term" value="F:metal ion binding"/>
    <property type="evidence" value="ECO:0007669"/>
    <property type="project" value="UniProtKB-KW"/>
</dbReference>
<evidence type="ECO:0000313" key="6">
    <source>
        <dbReference type="Proteomes" id="UP001652660"/>
    </source>
</evidence>
<evidence type="ECO:0000256" key="2">
    <source>
        <dbReference type="ARBA" id="ARBA00022833"/>
    </source>
</evidence>
<keyword evidence="6" id="KW-1185">Reference proteome</keyword>
<evidence type="ECO:0000259" key="5">
    <source>
        <dbReference type="PROSITE" id="PS50023"/>
    </source>
</evidence>
<dbReference type="SUPFAM" id="SSF57716">
    <property type="entry name" value="Glucocorticoid receptor-like (DNA-binding domain)"/>
    <property type="match status" value="4"/>
</dbReference>
<dbReference type="CDD" id="cd09440">
    <property type="entry name" value="LIM1_SF3"/>
    <property type="match status" value="1"/>
</dbReference>
<dbReference type="PANTHER" id="PTHR24206">
    <property type="entry name" value="OS06G0237300 PROTEIN"/>
    <property type="match status" value="1"/>
</dbReference>
<dbReference type="GO" id="GO:0051015">
    <property type="term" value="F:actin filament binding"/>
    <property type="evidence" value="ECO:0007669"/>
    <property type="project" value="UniProtKB-ARBA"/>
</dbReference>
<dbReference type="Pfam" id="PF00412">
    <property type="entry name" value="LIM"/>
    <property type="match status" value="2"/>
</dbReference>
<dbReference type="Gene3D" id="2.10.110.10">
    <property type="entry name" value="Cysteine Rich Protein"/>
    <property type="match status" value="2"/>
</dbReference>
<dbReference type="GeneID" id="113739442"/>
<sequence length="190" mass="21393">MATFAGTTQKCKTCEKTVYLVDQLQADSKVYHKSCFRCHHCRGTLKFSNYSSFEGVLYCKPHFDQLFKMTGSLDKSFEGAPKTARADRVANQGQTNSKVSSMFAGTQDKCVACKKTVYPLEKVAVDGTSYHRACFRCSHGGCMISPSNYIAHDHKLYCRHHHSQLFKKKGNFSQLEEHEQVELATENGKA</sequence>
<accession>A0A6P6X928</accession>
<organism evidence="6 7">
    <name type="scientific">Coffea arabica</name>
    <name type="common">Arabian coffee</name>
    <dbReference type="NCBI Taxonomy" id="13443"/>
    <lineage>
        <taxon>Eukaryota</taxon>
        <taxon>Viridiplantae</taxon>
        <taxon>Streptophyta</taxon>
        <taxon>Embryophyta</taxon>
        <taxon>Tracheophyta</taxon>
        <taxon>Spermatophyta</taxon>
        <taxon>Magnoliopsida</taxon>
        <taxon>eudicotyledons</taxon>
        <taxon>Gunneridae</taxon>
        <taxon>Pentapetalae</taxon>
        <taxon>asterids</taxon>
        <taxon>lamiids</taxon>
        <taxon>Gentianales</taxon>
        <taxon>Rubiaceae</taxon>
        <taxon>Ixoroideae</taxon>
        <taxon>Gardenieae complex</taxon>
        <taxon>Bertiereae - Coffeeae clade</taxon>
        <taxon>Coffeeae</taxon>
        <taxon>Coffea</taxon>
    </lineage>
</organism>
<dbReference type="CDD" id="cd09441">
    <property type="entry name" value="LIM2_SF3"/>
    <property type="match status" value="1"/>
</dbReference>
<name>A0A6P6X928_COFAR</name>
<dbReference type="OrthoDB" id="6129702at2759"/>
<protein>
    <submittedName>
        <fullName evidence="7">LIM domain-containing protein WLIM1</fullName>
    </submittedName>
</protein>
<gene>
    <name evidence="7" type="primary">LOC113739442</name>
</gene>
<feature type="domain" description="LIM zinc-binding" evidence="5">
    <location>
        <begin position="9"/>
        <end position="69"/>
    </location>
</feature>
<reference evidence="6" key="1">
    <citation type="journal article" date="2025" name="Foods">
        <title>Unveiling the Microbial Signatures of Arabica Coffee Cherries: Insights into Ripeness Specific Diversity, Functional Traits, and Implications for Quality and Safety.</title>
        <authorList>
            <consortium name="RefSeq"/>
            <person name="Tenea G.N."/>
            <person name="Cifuentes V."/>
            <person name="Reyes P."/>
            <person name="Cevallos-Vallejos M."/>
        </authorList>
    </citation>
    <scope>NUCLEOTIDE SEQUENCE [LARGE SCALE GENOMIC DNA]</scope>
</reference>
<dbReference type="PROSITE" id="PS50023">
    <property type="entry name" value="LIM_DOMAIN_2"/>
    <property type="match status" value="2"/>
</dbReference>
<dbReference type="Proteomes" id="UP001652660">
    <property type="component" value="Chromosome 4c"/>
</dbReference>
<keyword evidence="3 4" id="KW-0440">LIM domain</keyword>
<dbReference type="InterPro" id="IPR001781">
    <property type="entry name" value="Znf_LIM"/>
</dbReference>
<evidence type="ECO:0000256" key="3">
    <source>
        <dbReference type="ARBA" id="ARBA00023038"/>
    </source>
</evidence>
<evidence type="ECO:0000313" key="7">
    <source>
        <dbReference type="RefSeq" id="XP_027122457.1"/>
    </source>
</evidence>
<evidence type="ECO:0000256" key="4">
    <source>
        <dbReference type="PROSITE-ProRule" id="PRU00125"/>
    </source>
</evidence>
<dbReference type="PROSITE" id="PS00478">
    <property type="entry name" value="LIM_DOMAIN_1"/>
    <property type="match status" value="1"/>
</dbReference>
<reference evidence="7" key="2">
    <citation type="submission" date="2025-08" db="UniProtKB">
        <authorList>
            <consortium name="RefSeq"/>
        </authorList>
    </citation>
    <scope>IDENTIFICATION</scope>
    <source>
        <tissue evidence="7">Leaves</tissue>
    </source>
</reference>
<dbReference type="FunFam" id="2.10.110.10:FF:000002">
    <property type="entry name" value="LIM domain and actin-binding 1"/>
    <property type="match status" value="2"/>
</dbReference>
<keyword evidence="2 4" id="KW-0862">Zinc</keyword>
<dbReference type="AlphaFoldDB" id="A0A6P6X928"/>
<evidence type="ECO:0000256" key="1">
    <source>
        <dbReference type="ARBA" id="ARBA00022723"/>
    </source>
</evidence>
<proteinExistence type="predicted"/>
<dbReference type="RefSeq" id="XP_027122457.1">
    <property type="nucleotide sequence ID" value="XM_027266656.2"/>
</dbReference>
<dbReference type="GO" id="GO:0051017">
    <property type="term" value="P:actin filament bundle assembly"/>
    <property type="evidence" value="ECO:0007669"/>
    <property type="project" value="UniProtKB-ARBA"/>
</dbReference>
<dbReference type="SMART" id="SM00132">
    <property type="entry name" value="LIM"/>
    <property type="match status" value="2"/>
</dbReference>
<feature type="domain" description="LIM zinc-binding" evidence="5">
    <location>
        <begin position="108"/>
        <end position="168"/>
    </location>
</feature>